<accession>L0S0U3</accession>
<dbReference type="Pfam" id="PF02615">
    <property type="entry name" value="Ldh_2"/>
    <property type="match status" value="1"/>
</dbReference>
<dbReference type="PANTHER" id="PTHR11091">
    <property type="entry name" value="OXIDOREDUCTASE-RELATED"/>
    <property type="match status" value="1"/>
</dbReference>
<dbReference type="Gene3D" id="3.30.1370.60">
    <property type="entry name" value="Hypothetical oxidoreductase yiak, domain 2"/>
    <property type="match status" value="1"/>
</dbReference>
<evidence type="ECO:0000256" key="1">
    <source>
        <dbReference type="ARBA" id="ARBA00006056"/>
    </source>
</evidence>
<dbReference type="STRING" id="1209989.TepRe1_1808"/>
<evidence type="ECO:0000256" key="2">
    <source>
        <dbReference type="ARBA" id="ARBA00023002"/>
    </source>
</evidence>
<gene>
    <name evidence="3" type="primary">mdh</name>
    <name evidence="3" type="ordered locus">TEPIRE1_1949</name>
</gene>
<dbReference type="InterPro" id="IPR036111">
    <property type="entry name" value="Mal/L-sulfo/L-lacto_DH-like_sf"/>
</dbReference>
<keyword evidence="2 3" id="KW-0560">Oxidoreductase</keyword>
<reference evidence="4" key="1">
    <citation type="journal article" date="2013" name="Genome Announc.">
        <title>First genome sequence of a syntrophic acetate-oxidizing bacterium, Tepidanaerobacter acetatoxydans strain Re1.</title>
        <authorList>
            <person name="Manzoor S."/>
            <person name="Bongcam-Rudloff E."/>
            <person name="Schnurer A."/>
            <person name="Muller B."/>
        </authorList>
    </citation>
    <scope>NUCLEOTIDE SEQUENCE [LARGE SCALE GENOMIC DNA]</scope>
    <source>
        <strain evidence="4">Re1</strain>
    </source>
</reference>
<organism evidence="3 4">
    <name type="scientific">Tepidanaerobacter acetatoxydans (strain DSM 21804 / JCM 16047 / Re1)</name>
    <dbReference type="NCBI Taxonomy" id="1209989"/>
    <lineage>
        <taxon>Bacteria</taxon>
        <taxon>Bacillati</taxon>
        <taxon>Bacillota</taxon>
        <taxon>Clostridia</taxon>
        <taxon>Thermosediminibacterales</taxon>
        <taxon>Tepidanaerobacteraceae</taxon>
        <taxon>Tepidanaerobacter</taxon>
    </lineage>
</organism>
<dbReference type="PANTHER" id="PTHR11091:SF0">
    <property type="entry name" value="MALATE DEHYDROGENASE"/>
    <property type="match status" value="1"/>
</dbReference>
<keyword evidence="4" id="KW-1185">Reference proteome</keyword>
<dbReference type="Proteomes" id="UP000010802">
    <property type="component" value="Chromosome"/>
</dbReference>
<comment type="similarity">
    <text evidence="1">Belongs to the LDH2/MDH2 oxidoreductase family.</text>
</comment>
<accession>F4LXL0</accession>
<dbReference type="EC" id="1.1.1.37" evidence="3"/>
<dbReference type="KEGG" id="tep:TepRe1_1808"/>
<proteinExistence type="inferred from homology"/>
<dbReference type="InterPro" id="IPR043143">
    <property type="entry name" value="Mal/L-sulf/L-lact_DH-like_NADP"/>
</dbReference>
<evidence type="ECO:0000313" key="4">
    <source>
        <dbReference type="Proteomes" id="UP000010802"/>
    </source>
</evidence>
<dbReference type="InterPro" id="IPR043144">
    <property type="entry name" value="Mal/L-sulf/L-lact_DH-like_ah"/>
</dbReference>
<name>F4LXL0_TEPAE</name>
<dbReference type="EMBL" id="HF563609">
    <property type="protein sequence ID" value="CCP26766.1"/>
    <property type="molecule type" value="Genomic_DNA"/>
</dbReference>
<protein>
    <submittedName>
        <fullName evidence="3">Malate dehydrogenase</fullName>
        <ecNumber evidence="3">1.1.1.37</ecNumber>
    </submittedName>
</protein>
<dbReference type="HOGENOM" id="CLU_040452_2_0_9"/>
<dbReference type="KEGG" id="tae:TepiRe1_1949"/>
<dbReference type="GO" id="GO:0030060">
    <property type="term" value="F:L-malate dehydrogenase (NAD+) activity"/>
    <property type="evidence" value="ECO:0007669"/>
    <property type="project" value="UniProtKB-EC"/>
</dbReference>
<evidence type="ECO:0000313" key="3">
    <source>
        <dbReference type="EMBL" id="CCP26766.1"/>
    </source>
</evidence>
<dbReference type="OrthoDB" id="9769447at2"/>
<dbReference type="SUPFAM" id="SSF89733">
    <property type="entry name" value="L-sulfolactate dehydrogenase-like"/>
    <property type="match status" value="1"/>
</dbReference>
<dbReference type="PATRIC" id="fig|1209989.3.peg.2249"/>
<dbReference type="AlphaFoldDB" id="F4LXL0"/>
<dbReference type="RefSeq" id="WP_013778861.1">
    <property type="nucleotide sequence ID" value="NC_015519.1"/>
</dbReference>
<dbReference type="Gene3D" id="1.10.1530.10">
    <property type="match status" value="1"/>
</dbReference>
<dbReference type="eggNOG" id="COG2055">
    <property type="taxonomic scope" value="Bacteria"/>
</dbReference>
<sequence length="372" mass="41292">MVEKRYNYESLKELSLMIFQKLGYSNEDSSCITDVLLTADLFGIESHGLQRLWLYQYGLDTGRINLNAKPRVIKETKLSAVIDADDAIGHPTSVKAMSMSMDKAKTFGVGIVVVKNSTHFGIAGYYSQMAAKEGLLGITMTNTEALVVPTYGKRAMLGTNPIAISMPAKPYPFLLDMSTSVVPRGKLEVHIKREQPIPLGWGVNEEGEVSDNPNEVNECISKKICGGILPLGGAGETFGGHKGYGLALAVEIFTAILSGGYTSDLVRKRQNVEKCCHAFIAIDYGIFGDKKYIEKYLSEFLQKLRDSEKAKGASRVYTHGEKEILNSVDRMKNGIIINEKTLKEIKDICKRYNVPLRKYLIPVQNDLYVDNR</sequence>
<dbReference type="InterPro" id="IPR003767">
    <property type="entry name" value="Malate/L-lactate_DH-like"/>
</dbReference>